<reference evidence="5 6" key="1">
    <citation type="submission" date="2016-10" db="EMBL/GenBank/DDBJ databases">
        <title>Proteomics and genomics reveal pathogen-plant mechanisms compatible with a hemibiotrophic lifestyle of Diplodia corticola.</title>
        <authorList>
            <person name="Fernandes I."/>
            <person name="De Jonge R."/>
            <person name="Van De Peer Y."/>
            <person name="Devreese B."/>
            <person name="Alves A."/>
            <person name="Esteves A.C."/>
        </authorList>
    </citation>
    <scope>NUCLEOTIDE SEQUENCE [LARGE SCALE GENOMIC DNA]</scope>
    <source>
        <strain evidence="5 6">CBS 112549</strain>
    </source>
</reference>
<protein>
    <submittedName>
        <fullName evidence="5">Endothelin-converting enzyme 2-like protein</fullName>
    </submittedName>
</protein>
<dbReference type="RefSeq" id="XP_020133818.1">
    <property type="nucleotide sequence ID" value="XM_020277866.1"/>
</dbReference>
<feature type="region of interest" description="Disordered" evidence="4">
    <location>
        <begin position="105"/>
        <end position="153"/>
    </location>
</feature>
<evidence type="ECO:0000256" key="1">
    <source>
        <dbReference type="ARBA" id="ARBA00008361"/>
    </source>
</evidence>
<dbReference type="InterPro" id="IPR051419">
    <property type="entry name" value="Lys/N-term_MeTrsfase_sf"/>
</dbReference>
<accession>A0A1J9SB36</accession>
<dbReference type="PANTHER" id="PTHR12176:SF84">
    <property type="entry name" value="METHYLTRANSFERASE DOMAIN-CONTAINING PROTEIN"/>
    <property type="match status" value="1"/>
</dbReference>
<feature type="region of interest" description="Disordered" evidence="4">
    <location>
        <begin position="196"/>
        <end position="244"/>
    </location>
</feature>
<evidence type="ECO:0000256" key="2">
    <source>
        <dbReference type="ARBA" id="ARBA00022603"/>
    </source>
</evidence>
<dbReference type="AlphaFoldDB" id="A0A1J9SB36"/>
<comment type="caution">
    <text evidence="5">The sequence shown here is derived from an EMBL/GenBank/DDBJ whole genome shotgun (WGS) entry which is preliminary data.</text>
</comment>
<dbReference type="GO" id="GO:0008168">
    <property type="term" value="F:methyltransferase activity"/>
    <property type="evidence" value="ECO:0007669"/>
    <property type="project" value="UniProtKB-KW"/>
</dbReference>
<feature type="compositionally biased region" description="Basic and acidic residues" evidence="4">
    <location>
        <begin position="136"/>
        <end position="150"/>
    </location>
</feature>
<gene>
    <name evidence="5" type="ORF">BKCO1_6000214</name>
</gene>
<dbReference type="InterPro" id="IPR029063">
    <property type="entry name" value="SAM-dependent_MTases_sf"/>
</dbReference>
<evidence type="ECO:0000313" key="6">
    <source>
        <dbReference type="Proteomes" id="UP000183809"/>
    </source>
</evidence>
<sequence>MAKDPPPFARPDYWDQRFTKNPSAFDWLLPANCLDGVIVEALDHASSPSNPRPRLLHIGCGTSALSLHLRSHVDDPRQVHNTDFSRVAVELGAQWERDVFEPDAPTAREETGAPKQDDAATPPPDPVDETTAGAEGGREGAAENPADHHPPRMQWSTLDLLSLPSIAALAHRYDIVVDKSTCDAISCGDDVPVPLPYHIQPRSAPPPSASSPDPSSSSSPSPSPSSSNSSTTTATSSPSSPPSSMVTIHPLHILALHLALIVPPGGRWLALSYSPHRFPFFEPFPARVDEGRLDKELLERGFVHPGRLWRLERKEMVEVEEGEGDEDGGGRLVHRPKTAHWVYVLVREGVDVEVMGAGGGGNGVRA</sequence>
<feature type="compositionally biased region" description="Basic and acidic residues" evidence="4">
    <location>
        <begin position="105"/>
        <end position="118"/>
    </location>
</feature>
<feature type="compositionally biased region" description="Low complexity" evidence="4">
    <location>
        <begin position="210"/>
        <end position="244"/>
    </location>
</feature>
<keyword evidence="6" id="KW-1185">Reference proteome</keyword>
<keyword evidence="3" id="KW-0808">Transferase</keyword>
<keyword evidence="2" id="KW-0489">Methyltransferase</keyword>
<evidence type="ECO:0000256" key="4">
    <source>
        <dbReference type="SAM" id="MobiDB-lite"/>
    </source>
</evidence>
<dbReference type="OrthoDB" id="411785at2759"/>
<dbReference type="GO" id="GO:0032259">
    <property type="term" value="P:methylation"/>
    <property type="evidence" value="ECO:0007669"/>
    <property type="project" value="UniProtKB-KW"/>
</dbReference>
<comment type="similarity">
    <text evidence="1">Belongs to the methyltransferase superfamily.</text>
</comment>
<dbReference type="GeneID" id="31018127"/>
<dbReference type="Gene3D" id="3.40.50.150">
    <property type="entry name" value="Vaccinia Virus protein VP39"/>
    <property type="match status" value="1"/>
</dbReference>
<dbReference type="PANTHER" id="PTHR12176">
    <property type="entry name" value="SAM-DEPENDENT METHYLTRANSFERASE SUPERFAMILY PROTEIN"/>
    <property type="match status" value="1"/>
</dbReference>
<evidence type="ECO:0000256" key="3">
    <source>
        <dbReference type="ARBA" id="ARBA00022679"/>
    </source>
</evidence>
<dbReference type="Proteomes" id="UP000183809">
    <property type="component" value="Unassembled WGS sequence"/>
</dbReference>
<name>A0A1J9SB36_9PEZI</name>
<proteinExistence type="inferred from homology"/>
<evidence type="ECO:0000313" key="5">
    <source>
        <dbReference type="EMBL" id="OJD37703.1"/>
    </source>
</evidence>
<organism evidence="5 6">
    <name type="scientific">Diplodia corticola</name>
    <dbReference type="NCBI Taxonomy" id="236234"/>
    <lineage>
        <taxon>Eukaryota</taxon>
        <taxon>Fungi</taxon>
        <taxon>Dikarya</taxon>
        <taxon>Ascomycota</taxon>
        <taxon>Pezizomycotina</taxon>
        <taxon>Dothideomycetes</taxon>
        <taxon>Dothideomycetes incertae sedis</taxon>
        <taxon>Botryosphaeriales</taxon>
        <taxon>Botryosphaeriaceae</taxon>
        <taxon>Diplodia</taxon>
    </lineage>
</organism>
<dbReference type="SUPFAM" id="SSF53335">
    <property type="entry name" value="S-adenosyl-L-methionine-dependent methyltransferases"/>
    <property type="match status" value="2"/>
</dbReference>
<dbReference type="EMBL" id="MNUE01000006">
    <property type="protein sequence ID" value="OJD37703.1"/>
    <property type="molecule type" value="Genomic_DNA"/>
</dbReference>